<dbReference type="STRING" id="716544.wcw_1747"/>
<evidence type="ECO:0000313" key="4">
    <source>
        <dbReference type="Proteomes" id="UP000001505"/>
    </source>
</evidence>
<dbReference type="Pfam" id="PF02464">
    <property type="entry name" value="CinA"/>
    <property type="match status" value="1"/>
</dbReference>
<dbReference type="AlphaFoldDB" id="D6YSP3"/>
<dbReference type="Gene3D" id="3.40.980.10">
    <property type="entry name" value="MoaB/Mog-like domain"/>
    <property type="match status" value="1"/>
</dbReference>
<dbReference type="PANTHER" id="PTHR13939:SF0">
    <property type="entry name" value="NMN AMIDOHYDROLASE-LIKE PROTEIN YFAY"/>
    <property type="match status" value="1"/>
</dbReference>
<accession>D6YSP3</accession>
<dbReference type="NCBIfam" id="TIGR00200">
    <property type="entry name" value="cinA_nterm"/>
    <property type="match status" value="1"/>
</dbReference>
<dbReference type="NCBIfam" id="TIGR00199">
    <property type="entry name" value="PncC_domain"/>
    <property type="match status" value="1"/>
</dbReference>
<dbReference type="RefSeq" id="WP_013182790.1">
    <property type="nucleotide sequence ID" value="NC_014225.1"/>
</dbReference>
<dbReference type="InterPro" id="IPR036425">
    <property type="entry name" value="MoaB/Mog-like_dom_sf"/>
</dbReference>
<organism evidence="3 4">
    <name type="scientific">Waddlia chondrophila (strain ATCC VR-1470 / WSU 86-1044)</name>
    <dbReference type="NCBI Taxonomy" id="716544"/>
    <lineage>
        <taxon>Bacteria</taxon>
        <taxon>Pseudomonadati</taxon>
        <taxon>Chlamydiota</taxon>
        <taxon>Chlamydiia</taxon>
        <taxon>Parachlamydiales</taxon>
        <taxon>Waddliaceae</taxon>
        <taxon>Waddlia</taxon>
    </lineage>
</organism>
<dbReference type="eggNOG" id="COG1058">
    <property type="taxonomic scope" value="Bacteria"/>
</dbReference>
<reference evidence="3 4" key="1">
    <citation type="journal article" date="2010" name="PLoS ONE">
        <title>The Waddlia genome: a window into chlamydial biology.</title>
        <authorList>
            <person name="Bertelli C."/>
            <person name="Collyn F."/>
            <person name="Croxatto A."/>
            <person name="Ruckert C."/>
            <person name="Polkinghorne A."/>
            <person name="Kebbi-Beghdadi C."/>
            <person name="Goesmann A."/>
            <person name="Vaughan L."/>
            <person name="Greub G."/>
        </authorList>
    </citation>
    <scope>NUCLEOTIDE SEQUENCE [LARGE SCALE GENOMIC DNA]</scope>
    <source>
        <strain evidence="4">ATCC VR-1470 / WSU 86-1044</strain>
    </source>
</reference>
<dbReference type="InterPro" id="IPR008135">
    <property type="entry name" value="Competence-induced_CinA"/>
</dbReference>
<dbReference type="Gene3D" id="3.90.950.20">
    <property type="entry name" value="CinA-like"/>
    <property type="match status" value="1"/>
</dbReference>
<dbReference type="CDD" id="cd00885">
    <property type="entry name" value="cinA"/>
    <property type="match status" value="1"/>
</dbReference>
<proteinExistence type="inferred from homology"/>
<dbReference type="Pfam" id="PF00994">
    <property type="entry name" value="MoCF_biosynth"/>
    <property type="match status" value="1"/>
</dbReference>
<name>D6YSP3_WADCW</name>
<dbReference type="InterPro" id="IPR036653">
    <property type="entry name" value="CinA-like_C"/>
</dbReference>
<dbReference type="KEGG" id="wch:wcw_1747"/>
<feature type="domain" description="MoaB/Mog" evidence="2">
    <location>
        <begin position="4"/>
        <end position="167"/>
    </location>
</feature>
<dbReference type="InterPro" id="IPR001453">
    <property type="entry name" value="MoaB/Mog_dom"/>
</dbReference>
<comment type="similarity">
    <text evidence="1">Belongs to the CinA family.</text>
</comment>
<dbReference type="SMART" id="SM00852">
    <property type="entry name" value="MoCF_biosynth"/>
    <property type="match status" value="1"/>
</dbReference>
<evidence type="ECO:0000256" key="1">
    <source>
        <dbReference type="HAMAP-Rule" id="MF_00226"/>
    </source>
</evidence>
<dbReference type="SUPFAM" id="SSF53218">
    <property type="entry name" value="Molybdenum cofactor biosynthesis proteins"/>
    <property type="match status" value="1"/>
</dbReference>
<keyword evidence="4" id="KW-1185">Reference proteome</keyword>
<protein>
    <recommendedName>
        <fullName evidence="1">CinA-like protein</fullName>
    </recommendedName>
</protein>
<dbReference type="InterPro" id="IPR050101">
    <property type="entry name" value="CinA"/>
</dbReference>
<dbReference type="HOGENOM" id="CLU_030805_9_3_0"/>
<dbReference type="OrthoDB" id="9801454at2"/>
<evidence type="ECO:0000313" key="3">
    <source>
        <dbReference type="EMBL" id="ADI39088.1"/>
    </source>
</evidence>
<dbReference type="eggNOG" id="COG1546">
    <property type="taxonomic scope" value="Bacteria"/>
</dbReference>
<dbReference type="PIRSF" id="PIRSF006728">
    <property type="entry name" value="CinA"/>
    <property type="match status" value="1"/>
</dbReference>
<dbReference type="EMBL" id="CP001928">
    <property type="protein sequence ID" value="ADI39088.1"/>
    <property type="molecule type" value="Genomic_DNA"/>
</dbReference>
<gene>
    <name evidence="3" type="primary">cinA</name>
    <name evidence="3" type="ordered locus">wcw_1747</name>
</gene>
<sequence>MKVELIVIGSEVLSGHTVNTNLSFIGQTLDRAGYTLSRETVLPDNHEDLKSGFAEALKRSDLVVAAGGLGPTIDDVTRHAAAEVFESSFHFNETVAKHLRERFGEKFPTVEDQAAVPEKAIPLLNNVGTAPGLIFQEGKGTLILMPGIPAEMCPILTEQVLPFLKKKFPLKEQIYRRSLHFFELSENVVDGVLRTLVQKYPKVDFGIYPGMGVVSVTLAAKAKSASDADLLLRKPYSALEEHFATNCFKSDSGQIEEAVQKLFIEKGWTLSCAESCTGGAVAARITQHSGSSGYFLGSIVSYANELKTAALKVPAELIQEKGAVSEEVVSSMVKGALDLTGSDFALAVSGIAGPLGGTPEKPAGLVWCAVQHKDGEPHLWKLNHHLPRQLVILRSVNSLLSNLILYSKQYNV</sequence>
<dbReference type="HAMAP" id="MF_00226_B">
    <property type="entry name" value="CinA_B"/>
    <property type="match status" value="1"/>
</dbReference>
<dbReference type="PANTHER" id="PTHR13939">
    <property type="entry name" value="NICOTINAMIDE-NUCLEOTIDE AMIDOHYDROLASE PNCC"/>
    <property type="match status" value="1"/>
</dbReference>
<dbReference type="SUPFAM" id="SSF142433">
    <property type="entry name" value="CinA-like"/>
    <property type="match status" value="1"/>
</dbReference>
<dbReference type="Proteomes" id="UP000001505">
    <property type="component" value="Chromosome"/>
</dbReference>
<evidence type="ECO:0000259" key="2">
    <source>
        <dbReference type="SMART" id="SM00852"/>
    </source>
</evidence>
<dbReference type="InterPro" id="IPR008136">
    <property type="entry name" value="CinA_C"/>
</dbReference>